<reference evidence="1 2" key="1">
    <citation type="journal article" date="2016" name="Int. J. Syst. Evol. Microbiol.">
        <title>Panacibacter ginsenosidivorans gen. nov., sp. nov., with ginsenoside converting activity isolated from soil of a ginseng field.</title>
        <authorList>
            <person name="Siddiqi M.Z."/>
            <person name="Muhammad Shafi S."/>
            <person name="Choi K.D."/>
            <person name="Im W.T."/>
        </authorList>
    </citation>
    <scope>NUCLEOTIDE SEQUENCE [LARGE SCALE GENOMIC DNA]</scope>
    <source>
        <strain evidence="1 2">Gsoil1550</strain>
    </source>
</reference>
<accession>A0A5B8V5I5</accession>
<dbReference type="RefSeq" id="WP_147188272.1">
    <property type="nucleotide sequence ID" value="NZ_CP042435.1"/>
</dbReference>
<sequence>MVQFTTTIRKFSEQGEKTGWTHIIIPADIAQQLIPGNKKSFRVKGRLDDYSIAGIALMPMGAGDFVMPLNAVIRKGIHKKEGAMLNVKLEVDKKEIQPPQEFVECLKDEPAAHEHYFSLAKSHQLYFTRWINEAKTEQTKTKRIAQAVNALSKKFDFGMMVRAIKKDNDLLKGV</sequence>
<protein>
    <submittedName>
        <fullName evidence="1">DUF1905 domain-containing protein</fullName>
    </submittedName>
</protein>
<dbReference type="AlphaFoldDB" id="A0A5B8V5I5"/>
<dbReference type="InterPro" id="IPR037079">
    <property type="entry name" value="AF2212/PG0164-like_sf"/>
</dbReference>
<dbReference type="InterPro" id="IPR015018">
    <property type="entry name" value="DUF1905"/>
</dbReference>
<dbReference type="SUPFAM" id="SSF141694">
    <property type="entry name" value="AF2212/PG0164-like"/>
    <property type="match status" value="1"/>
</dbReference>
<dbReference type="Pfam" id="PF08922">
    <property type="entry name" value="DUF1905"/>
    <property type="match status" value="1"/>
</dbReference>
<organism evidence="1 2">
    <name type="scientific">Panacibacter ginsenosidivorans</name>
    <dbReference type="NCBI Taxonomy" id="1813871"/>
    <lineage>
        <taxon>Bacteria</taxon>
        <taxon>Pseudomonadati</taxon>
        <taxon>Bacteroidota</taxon>
        <taxon>Chitinophagia</taxon>
        <taxon>Chitinophagales</taxon>
        <taxon>Chitinophagaceae</taxon>
        <taxon>Panacibacter</taxon>
    </lineage>
</organism>
<dbReference type="EMBL" id="CP042435">
    <property type="protein sequence ID" value="QEC66472.1"/>
    <property type="molecule type" value="Genomic_DNA"/>
</dbReference>
<gene>
    <name evidence="1" type="ORF">FRZ67_03870</name>
</gene>
<dbReference type="Proteomes" id="UP000321533">
    <property type="component" value="Chromosome"/>
</dbReference>
<dbReference type="OrthoDB" id="680797at2"/>
<proteinExistence type="predicted"/>
<dbReference type="KEGG" id="pgin:FRZ67_03870"/>
<dbReference type="Pfam" id="PF13376">
    <property type="entry name" value="OmdA"/>
    <property type="match status" value="1"/>
</dbReference>
<evidence type="ECO:0000313" key="2">
    <source>
        <dbReference type="Proteomes" id="UP000321533"/>
    </source>
</evidence>
<keyword evidence="2" id="KW-1185">Reference proteome</keyword>
<name>A0A5B8V5I5_9BACT</name>
<evidence type="ECO:0000313" key="1">
    <source>
        <dbReference type="EMBL" id="QEC66472.1"/>
    </source>
</evidence>
<dbReference type="Gene3D" id="2.40.30.100">
    <property type="entry name" value="AF2212/PG0164-like"/>
    <property type="match status" value="1"/>
</dbReference>